<evidence type="ECO:0000256" key="6">
    <source>
        <dbReference type="PROSITE-ProRule" id="PRU00042"/>
    </source>
</evidence>
<dbReference type="Proteomes" id="UP000078200">
    <property type="component" value="Unassembled WGS sequence"/>
</dbReference>
<dbReference type="SUPFAM" id="SSF57716">
    <property type="entry name" value="Glucocorticoid receptor-like (DNA-binding domain)"/>
    <property type="match status" value="1"/>
</dbReference>
<keyword evidence="4 6" id="KW-0863">Zinc-finger</keyword>
<comment type="similarity">
    <text evidence="1">Belongs to the krueppel C2H2-type zinc-finger protein family.</text>
</comment>
<evidence type="ECO:0000256" key="2">
    <source>
        <dbReference type="ARBA" id="ARBA00022723"/>
    </source>
</evidence>
<name>A0A1A9V7L9_GLOAU</name>
<evidence type="ECO:0000313" key="12">
    <source>
        <dbReference type="EnsemblMetazoa" id="GAUT028479-PA"/>
    </source>
</evidence>
<feature type="compositionally biased region" description="Acidic residues" evidence="9">
    <location>
        <begin position="331"/>
        <end position="347"/>
    </location>
</feature>
<protein>
    <recommendedName>
        <fullName evidence="14">Protein krueppel</fullName>
    </recommendedName>
</protein>
<feature type="domain" description="C2H2-type" evidence="10">
    <location>
        <begin position="513"/>
        <end position="535"/>
    </location>
</feature>
<feature type="domain" description="C2H2-type" evidence="10">
    <location>
        <begin position="633"/>
        <end position="657"/>
    </location>
</feature>
<evidence type="ECO:0000259" key="10">
    <source>
        <dbReference type="PROSITE" id="PS50157"/>
    </source>
</evidence>
<dbReference type="GO" id="GO:0008270">
    <property type="term" value="F:zinc ion binding"/>
    <property type="evidence" value="ECO:0007669"/>
    <property type="project" value="UniProtKB-UniRule"/>
</dbReference>
<feature type="compositionally biased region" description="Acidic residues" evidence="9">
    <location>
        <begin position="369"/>
        <end position="387"/>
    </location>
</feature>
<dbReference type="FunFam" id="3.30.160.60:FF:000446">
    <property type="entry name" value="Zinc finger protein"/>
    <property type="match status" value="1"/>
</dbReference>
<feature type="region of interest" description="Disordered" evidence="9">
    <location>
        <begin position="364"/>
        <end position="395"/>
    </location>
</feature>
<dbReference type="Gene3D" id="3.40.1800.20">
    <property type="match status" value="1"/>
</dbReference>
<feature type="coiled-coil region" evidence="8">
    <location>
        <begin position="190"/>
        <end position="240"/>
    </location>
</feature>
<dbReference type="SMART" id="SM00355">
    <property type="entry name" value="ZnF_C2H2"/>
    <property type="match status" value="6"/>
</dbReference>
<keyword evidence="5 7" id="KW-0862">Zinc</keyword>
<evidence type="ECO:0000256" key="5">
    <source>
        <dbReference type="ARBA" id="ARBA00022833"/>
    </source>
</evidence>
<dbReference type="Pfam" id="PF00096">
    <property type="entry name" value="zf-C2H2"/>
    <property type="match status" value="4"/>
</dbReference>
<dbReference type="PANTHER" id="PTHR24379:SF121">
    <property type="entry name" value="C2H2-TYPE DOMAIN-CONTAINING PROTEIN"/>
    <property type="match status" value="1"/>
</dbReference>
<dbReference type="InterPro" id="IPR013087">
    <property type="entry name" value="Znf_C2H2_type"/>
</dbReference>
<evidence type="ECO:0000256" key="1">
    <source>
        <dbReference type="ARBA" id="ARBA00006991"/>
    </source>
</evidence>
<dbReference type="InterPro" id="IPR036236">
    <property type="entry name" value="Znf_C2H2_sf"/>
</dbReference>
<dbReference type="SMART" id="SM00868">
    <property type="entry name" value="zf-AD"/>
    <property type="match status" value="1"/>
</dbReference>
<keyword evidence="13" id="KW-1185">Reference proteome</keyword>
<organism evidence="12 13">
    <name type="scientific">Glossina austeni</name>
    <name type="common">Savannah tsetse fly</name>
    <dbReference type="NCBI Taxonomy" id="7395"/>
    <lineage>
        <taxon>Eukaryota</taxon>
        <taxon>Metazoa</taxon>
        <taxon>Ecdysozoa</taxon>
        <taxon>Arthropoda</taxon>
        <taxon>Hexapoda</taxon>
        <taxon>Insecta</taxon>
        <taxon>Pterygota</taxon>
        <taxon>Neoptera</taxon>
        <taxon>Endopterygota</taxon>
        <taxon>Diptera</taxon>
        <taxon>Brachycera</taxon>
        <taxon>Muscomorpha</taxon>
        <taxon>Hippoboscoidea</taxon>
        <taxon>Glossinidae</taxon>
        <taxon>Glossina</taxon>
    </lineage>
</organism>
<keyword evidence="2 7" id="KW-0479">Metal-binding</keyword>
<feature type="coiled-coil region" evidence="8">
    <location>
        <begin position="124"/>
        <end position="152"/>
    </location>
</feature>
<feature type="domain" description="C2H2-type" evidence="10">
    <location>
        <begin position="545"/>
        <end position="572"/>
    </location>
</feature>
<evidence type="ECO:0008006" key="14">
    <source>
        <dbReference type="Google" id="ProtNLM"/>
    </source>
</evidence>
<feature type="domain" description="ZAD" evidence="11">
    <location>
        <begin position="15"/>
        <end position="97"/>
    </location>
</feature>
<feature type="binding site" evidence="7">
    <location>
        <position position="17"/>
    </location>
    <ligand>
        <name>Zn(2+)</name>
        <dbReference type="ChEBI" id="CHEBI:29105"/>
    </ligand>
</feature>
<dbReference type="AlphaFoldDB" id="A0A1A9V7L9"/>
<feature type="domain" description="C2H2-type" evidence="10">
    <location>
        <begin position="660"/>
        <end position="688"/>
    </location>
</feature>
<dbReference type="PROSITE" id="PS51915">
    <property type="entry name" value="ZAD"/>
    <property type="match status" value="1"/>
</dbReference>
<keyword evidence="8" id="KW-0175">Coiled coil</keyword>
<feature type="domain" description="C2H2-type" evidence="10">
    <location>
        <begin position="573"/>
        <end position="600"/>
    </location>
</feature>
<feature type="region of interest" description="Disordered" evidence="9">
    <location>
        <begin position="296"/>
        <end position="352"/>
    </location>
</feature>
<dbReference type="FunFam" id="3.30.160.60:FF:000151">
    <property type="entry name" value="Zinc finger and SCAN domain-containing 21"/>
    <property type="match status" value="1"/>
</dbReference>
<feature type="binding site" evidence="7">
    <location>
        <position position="73"/>
    </location>
    <ligand>
        <name>Zn(2+)</name>
        <dbReference type="ChEBI" id="CHEBI:29105"/>
    </ligand>
</feature>
<dbReference type="SUPFAM" id="SSF57667">
    <property type="entry name" value="beta-beta-alpha zinc fingers"/>
    <property type="match status" value="3"/>
</dbReference>
<dbReference type="GO" id="GO:0005634">
    <property type="term" value="C:nucleus"/>
    <property type="evidence" value="ECO:0007669"/>
    <property type="project" value="InterPro"/>
</dbReference>
<evidence type="ECO:0000259" key="11">
    <source>
        <dbReference type="PROSITE" id="PS51915"/>
    </source>
</evidence>
<evidence type="ECO:0000256" key="3">
    <source>
        <dbReference type="ARBA" id="ARBA00022737"/>
    </source>
</evidence>
<feature type="binding site" evidence="7">
    <location>
        <position position="20"/>
    </location>
    <ligand>
        <name>Zn(2+)</name>
        <dbReference type="ChEBI" id="CHEBI:29105"/>
    </ligand>
</feature>
<dbReference type="STRING" id="7395.A0A1A9V7L9"/>
<evidence type="ECO:0000313" key="13">
    <source>
        <dbReference type="Proteomes" id="UP000078200"/>
    </source>
</evidence>
<feature type="binding site" evidence="7">
    <location>
        <position position="70"/>
    </location>
    <ligand>
        <name>Zn(2+)</name>
        <dbReference type="ChEBI" id="CHEBI:29105"/>
    </ligand>
</feature>
<evidence type="ECO:0000256" key="8">
    <source>
        <dbReference type="SAM" id="Coils"/>
    </source>
</evidence>
<feature type="region of interest" description="Disordered" evidence="9">
    <location>
        <begin position="450"/>
        <end position="483"/>
    </location>
</feature>
<evidence type="ECO:0000256" key="7">
    <source>
        <dbReference type="PROSITE-ProRule" id="PRU01263"/>
    </source>
</evidence>
<dbReference type="EnsemblMetazoa" id="GAUT028479-RA">
    <property type="protein sequence ID" value="GAUT028479-PA"/>
    <property type="gene ID" value="GAUT028479"/>
</dbReference>
<dbReference type="Pfam" id="PF07776">
    <property type="entry name" value="zf-AD"/>
    <property type="match status" value="1"/>
</dbReference>
<dbReference type="PROSITE" id="PS50157">
    <property type="entry name" value="ZINC_FINGER_C2H2_2"/>
    <property type="match status" value="6"/>
</dbReference>
<accession>A0A1A9V7L9</accession>
<feature type="domain" description="C2H2-type" evidence="10">
    <location>
        <begin position="601"/>
        <end position="628"/>
    </location>
</feature>
<dbReference type="InterPro" id="IPR012934">
    <property type="entry name" value="Znf_AD"/>
</dbReference>
<dbReference type="PANTHER" id="PTHR24379">
    <property type="entry name" value="KRAB AND ZINC FINGER DOMAIN-CONTAINING"/>
    <property type="match status" value="1"/>
</dbReference>
<feature type="compositionally biased region" description="Low complexity" evidence="9">
    <location>
        <begin position="474"/>
        <end position="483"/>
    </location>
</feature>
<evidence type="ECO:0000256" key="4">
    <source>
        <dbReference type="ARBA" id="ARBA00022771"/>
    </source>
</evidence>
<dbReference type="VEuPathDB" id="VectorBase:GAUT028479"/>
<dbReference type="PROSITE" id="PS00028">
    <property type="entry name" value="ZINC_FINGER_C2H2_1"/>
    <property type="match status" value="6"/>
</dbReference>
<sequence>MKPQPVEVTYPVMETICRLCLKESEGTIPIFPTAKEAHKLAGNISISMRIMACAALEIRNSDDELPKKICSSCRYQLEKSYFFRRRSQASDVKLRKHIRLLNMGKVSKVFIKDDDEYDDDEVEFEDSLKFIKSEEEQMAKLEEEKFKDWKQKIKQEHELELGKFKKQFKKQCKDELETKITHKLQTEFERARDELQQECLKEAREQVREEVIQQCRETEINSLLNELQSFLNDRKGLTKDQEFQEDVQVTISEMGKRSNPKPVSNTHKIRLSALNKCNSQSFEILKVETENHIEKDDIIKNETSDSSTETNHHNEAVNESIIHSSSRDGTESETEYFNYDDPDELMATDDQHCSPDDVAAIKENSLTNPDEDYQNLTTDDEQTDNNDDTQHATTSYQIDDDNGEIVFFKKSSGVTTLIEANEDNVITIDFPEGTNEKNVTLLAIDESCPQKENAQIRKDSTTSSPKASIARRNTTGSASTLTTTSTTVHTTMLTKTYSSKPLRYAITNTAKTFKCLDCPMAFSTKTSMERHAQVHRKTVLTGISYQCPDCQIVLSCSSALKRHMVAHSAHKPFTCGECGKSFSQKEILKRHQFTHTDHKPHPCPHCEKSFSQRLYLTQHVNRHHLEQPRVQQYCCHLCPKRFIHASGLSRHLATHNGVAFQCTKCNRTFGDRSSVRRHIIKIHNDTTIKANPSTTN</sequence>
<dbReference type="Gene3D" id="3.30.160.60">
    <property type="entry name" value="Classic Zinc Finger"/>
    <property type="match status" value="4"/>
</dbReference>
<evidence type="ECO:0000256" key="9">
    <source>
        <dbReference type="SAM" id="MobiDB-lite"/>
    </source>
</evidence>
<reference evidence="12" key="1">
    <citation type="submission" date="2020-05" db="UniProtKB">
        <authorList>
            <consortium name="EnsemblMetazoa"/>
        </authorList>
    </citation>
    <scope>IDENTIFICATION</scope>
    <source>
        <strain evidence="12">TTRI</strain>
    </source>
</reference>
<proteinExistence type="inferred from homology"/>
<keyword evidence="3" id="KW-0677">Repeat</keyword>